<comment type="caution">
    <text evidence="1">The sequence shown here is derived from an EMBL/GenBank/DDBJ whole genome shotgun (WGS) entry which is preliminary data.</text>
</comment>
<accession>A0ABN9TR98</accession>
<dbReference type="Proteomes" id="UP001189429">
    <property type="component" value="Unassembled WGS sequence"/>
</dbReference>
<organism evidence="1 2">
    <name type="scientific">Prorocentrum cordatum</name>
    <dbReference type="NCBI Taxonomy" id="2364126"/>
    <lineage>
        <taxon>Eukaryota</taxon>
        <taxon>Sar</taxon>
        <taxon>Alveolata</taxon>
        <taxon>Dinophyceae</taxon>
        <taxon>Prorocentrales</taxon>
        <taxon>Prorocentraceae</taxon>
        <taxon>Prorocentrum</taxon>
    </lineage>
</organism>
<reference evidence="1" key="1">
    <citation type="submission" date="2023-10" db="EMBL/GenBank/DDBJ databases">
        <authorList>
            <person name="Chen Y."/>
            <person name="Shah S."/>
            <person name="Dougan E. K."/>
            <person name="Thang M."/>
            <person name="Chan C."/>
        </authorList>
    </citation>
    <scope>NUCLEOTIDE SEQUENCE [LARGE SCALE GENOMIC DNA]</scope>
</reference>
<proteinExistence type="predicted"/>
<dbReference type="EMBL" id="CAUYUJ010014995">
    <property type="protein sequence ID" value="CAK0848638.1"/>
    <property type="molecule type" value="Genomic_DNA"/>
</dbReference>
<feature type="non-terminal residue" evidence="1">
    <location>
        <position position="1"/>
    </location>
</feature>
<evidence type="ECO:0000313" key="1">
    <source>
        <dbReference type="EMBL" id="CAK0848638.1"/>
    </source>
</evidence>
<sequence>DLERLKDTGVYFDLYHPLAAVRLYELRVRMARKNAEIFMKDLQEKRYDALHLSTLALGPGDREGAACLTTGHMKPPHFAFDPDVNSILICKAVDSTSYVMEGGGENSFSAFSAS</sequence>
<evidence type="ECO:0000313" key="2">
    <source>
        <dbReference type="Proteomes" id="UP001189429"/>
    </source>
</evidence>
<keyword evidence="2" id="KW-1185">Reference proteome</keyword>
<name>A0ABN9TR98_9DINO</name>
<gene>
    <name evidence="1" type="ORF">PCOR1329_LOCUS41530</name>
</gene>
<protein>
    <submittedName>
        <fullName evidence="1">Uncharacterized protein</fullName>
    </submittedName>
</protein>